<keyword evidence="9" id="KW-0378">Hydrolase</keyword>
<keyword evidence="7" id="KW-0547">Nucleotide-binding</keyword>
<evidence type="ECO:0000256" key="5">
    <source>
        <dbReference type="ARBA" id="ARBA00022722"/>
    </source>
</evidence>
<sequence>HLQGFVVMRGAYTLERMRALCSDEAHWEMRRGSHAQARDYCTKEDTRILGPWFQGEEPVSAQTEKRATLEIIKEKIDSGMKEAQLWQEHFGVMARNRTLYHDYKKVMGVQRNWHTEVTVYWGPPGTGKSTRAGQEAGPDAYW</sequence>
<reference evidence="14" key="1">
    <citation type="journal article" date="2010" name="J. Virol.">
        <title>Multiple diverse circoviruses infect farm animals and are commonly found in human and chimpanzee feces.</title>
        <authorList>
            <person name="Li L."/>
            <person name="Kapoor A."/>
            <person name="Slikas B."/>
            <person name="Bamidele O.S."/>
            <person name="Wang C."/>
            <person name="Shaukat S."/>
            <person name="Masroor M.A."/>
            <person name="Wilson M.L."/>
            <person name="Ndjango J.B."/>
            <person name="Peeters M."/>
            <person name="Gross-Camp N.D."/>
            <person name="Muller M.N."/>
            <person name="Hahn B.H."/>
            <person name="Wolfe N.D."/>
            <person name="Triki H."/>
            <person name="Bartkus J."/>
            <person name="Zaidi S.Z."/>
            <person name="Delwart E."/>
        </authorList>
    </citation>
    <scope>NUCLEOTIDE SEQUENCE</scope>
    <source>
        <strain evidence="14">NG7</strain>
    </source>
</reference>
<protein>
    <submittedName>
        <fullName evidence="14">Replication-association protein</fullName>
    </submittedName>
</protein>
<feature type="domain" description="CRESS-DNA virus Rep endonuclease" evidence="13">
    <location>
        <begin position="1"/>
        <end position="57"/>
    </location>
</feature>
<evidence type="ECO:0000256" key="7">
    <source>
        <dbReference type="ARBA" id="ARBA00022741"/>
    </source>
</evidence>
<dbReference type="GO" id="GO:0006260">
    <property type="term" value="P:DNA replication"/>
    <property type="evidence" value="ECO:0007669"/>
    <property type="project" value="UniProtKB-KW"/>
</dbReference>
<dbReference type="Gene3D" id="3.40.1310.20">
    <property type="match status" value="1"/>
</dbReference>
<gene>
    <name evidence="14" type="primary">rep</name>
</gene>
<feature type="region of interest" description="Disordered" evidence="12">
    <location>
        <begin position="123"/>
        <end position="142"/>
    </location>
</feature>
<feature type="non-terminal residue" evidence="14">
    <location>
        <position position="142"/>
    </location>
</feature>
<dbReference type="PROSITE" id="PS52020">
    <property type="entry name" value="CRESS_DNA_REP"/>
    <property type="match status" value="1"/>
</dbReference>
<comment type="subcellular location">
    <subcellularLocation>
        <location evidence="1">Host nucleus</location>
    </subcellularLocation>
</comment>
<keyword evidence="2" id="KW-0808">Transferase</keyword>
<dbReference type="GO" id="GO:0046872">
    <property type="term" value="F:metal ion binding"/>
    <property type="evidence" value="ECO:0007669"/>
    <property type="project" value="UniProtKB-KW"/>
</dbReference>
<evidence type="ECO:0000256" key="6">
    <source>
        <dbReference type="ARBA" id="ARBA00022723"/>
    </source>
</evidence>
<keyword evidence="10" id="KW-0190">Covalent protein-DNA linkage</keyword>
<evidence type="ECO:0000256" key="12">
    <source>
        <dbReference type="SAM" id="MobiDB-lite"/>
    </source>
</evidence>
<evidence type="ECO:0000256" key="9">
    <source>
        <dbReference type="ARBA" id="ARBA00022801"/>
    </source>
</evidence>
<evidence type="ECO:0000256" key="4">
    <source>
        <dbReference type="ARBA" id="ARBA00022705"/>
    </source>
</evidence>
<dbReference type="GO" id="GO:0016787">
    <property type="term" value="F:hydrolase activity"/>
    <property type="evidence" value="ECO:0007669"/>
    <property type="project" value="UniProtKB-KW"/>
</dbReference>
<evidence type="ECO:0000256" key="11">
    <source>
        <dbReference type="ARBA" id="ARBA00023125"/>
    </source>
</evidence>
<dbReference type="Pfam" id="PF02407">
    <property type="entry name" value="Viral_Rep"/>
    <property type="match status" value="1"/>
</dbReference>
<dbReference type="EMBL" id="GQ404885">
    <property type="protein sequence ID" value="ADF80732.1"/>
    <property type="molecule type" value="Genomic_DNA"/>
</dbReference>
<dbReference type="InterPro" id="IPR049912">
    <property type="entry name" value="CRESS_DNA_REP"/>
</dbReference>
<dbReference type="GO" id="GO:0016779">
    <property type="term" value="F:nucleotidyltransferase activity"/>
    <property type="evidence" value="ECO:0007669"/>
    <property type="project" value="UniProtKB-KW"/>
</dbReference>
<dbReference type="GO" id="GO:0042025">
    <property type="term" value="C:host cell nucleus"/>
    <property type="evidence" value="ECO:0007669"/>
    <property type="project" value="UniProtKB-SubCell"/>
</dbReference>
<feature type="non-terminal residue" evidence="14">
    <location>
        <position position="1"/>
    </location>
</feature>
<dbReference type="GO" id="GO:0000166">
    <property type="term" value="F:nucleotide binding"/>
    <property type="evidence" value="ECO:0007669"/>
    <property type="project" value="UniProtKB-KW"/>
</dbReference>
<proteinExistence type="predicted"/>
<evidence type="ECO:0000256" key="3">
    <source>
        <dbReference type="ARBA" id="ARBA00022695"/>
    </source>
</evidence>
<evidence type="ECO:0000256" key="1">
    <source>
        <dbReference type="ARBA" id="ARBA00004147"/>
    </source>
</evidence>
<keyword evidence="3" id="KW-0548">Nucleotidyltransferase</keyword>
<dbReference type="GO" id="GO:0003677">
    <property type="term" value="F:DNA binding"/>
    <property type="evidence" value="ECO:0007669"/>
    <property type="project" value="UniProtKB-KW"/>
</dbReference>
<evidence type="ECO:0000259" key="13">
    <source>
        <dbReference type="PROSITE" id="PS52020"/>
    </source>
</evidence>
<keyword evidence="6" id="KW-0479">Metal-binding</keyword>
<evidence type="ECO:0000256" key="2">
    <source>
        <dbReference type="ARBA" id="ARBA00022679"/>
    </source>
</evidence>
<accession>D6MSG9</accession>
<keyword evidence="5" id="KW-0540">Nuclease</keyword>
<name>D6MSG9_9VIRU</name>
<keyword evidence="8" id="KW-0255">Endonuclease</keyword>
<organism evidence="14">
    <name type="scientific">Virus NG7</name>
    <dbReference type="NCBI Taxonomy" id="745109"/>
    <lineage>
        <taxon>Viruses</taxon>
    </lineage>
</organism>
<evidence type="ECO:0000256" key="8">
    <source>
        <dbReference type="ARBA" id="ARBA00022759"/>
    </source>
</evidence>
<evidence type="ECO:0000256" key="10">
    <source>
        <dbReference type="ARBA" id="ARBA00023124"/>
    </source>
</evidence>
<dbReference type="GO" id="GO:0004519">
    <property type="term" value="F:endonuclease activity"/>
    <property type="evidence" value="ECO:0007669"/>
    <property type="project" value="UniProtKB-KW"/>
</dbReference>
<keyword evidence="4" id="KW-0235">DNA replication</keyword>
<keyword evidence="11" id="KW-0238">DNA-binding</keyword>
<evidence type="ECO:0000313" key="14">
    <source>
        <dbReference type="EMBL" id="ADF80732.1"/>
    </source>
</evidence>